<evidence type="ECO:0000313" key="2">
    <source>
        <dbReference type="Proteomes" id="UP000008063"/>
    </source>
</evidence>
<dbReference type="EMBL" id="GL945485">
    <property type="protein sequence ID" value="EGN95890.1"/>
    <property type="molecule type" value="Genomic_DNA"/>
</dbReference>
<organism evidence="2">
    <name type="scientific">Serpula lacrymans var. lacrymans (strain S7.3)</name>
    <name type="common">Dry rot fungus</name>
    <dbReference type="NCBI Taxonomy" id="936435"/>
    <lineage>
        <taxon>Eukaryota</taxon>
        <taxon>Fungi</taxon>
        <taxon>Dikarya</taxon>
        <taxon>Basidiomycota</taxon>
        <taxon>Agaricomycotina</taxon>
        <taxon>Agaricomycetes</taxon>
        <taxon>Agaricomycetidae</taxon>
        <taxon>Boletales</taxon>
        <taxon>Coniophorineae</taxon>
        <taxon>Serpulaceae</taxon>
        <taxon>Serpula</taxon>
    </lineage>
</organism>
<dbReference type="AlphaFoldDB" id="F8Q8K2"/>
<gene>
    <name evidence="1" type="ORF">SERLA73DRAFT_187152</name>
</gene>
<protein>
    <submittedName>
        <fullName evidence="1">Uncharacterized protein</fullName>
    </submittedName>
</protein>
<dbReference type="OrthoDB" id="5340163at2759"/>
<dbReference type="HOGENOM" id="CLU_025751_0_0_1"/>
<dbReference type="InParanoid" id="F8Q8K2"/>
<dbReference type="Proteomes" id="UP000008063">
    <property type="component" value="Unassembled WGS sequence"/>
</dbReference>
<keyword evidence="2" id="KW-1185">Reference proteome</keyword>
<sequence>MHYRKDALSTTYFQEDHPENACVRKWMESFRTRNDLQSSADVWLHVLRYYLDTPHWEIISHASKIHKMYGKNGFLDLSTGCSVNPEAEHVHSLAYETQADRYFLCIWRAADGEEFILSQNGFGLWEGSAAGSPGLHRLYVVSPQIAIILRSILLRPETLENRNHSVELSSALTDINQHPPTPSYRNGDKVLHYNNEADFDRYRASKEAEEDTFAFQITMLTPSQTHAINAIILKNTRPTGYVTFISKDAMLNTTRKFCSHFFNFFRFPKYELLLPHLTKFYCSPLSRGHFTRDQYDELASVIFDNCTDAKIWSLLRSIVDEAFNFTSEYNKAYRMFLLCSTESPPPTCIFAERYRQVISTSTGSMTGVFGPPPRTLRPQPSLKLVETLPQQESNALFKVMSNMLARLGLVFEKTDGLSPDEAALDELLHKVVVVGILSWLGKNRHDYVNAVVKVAGFMTGQPTLQLFEK</sequence>
<proteinExistence type="predicted"/>
<reference evidence="2" key="1">
    <citation type="journal article" date="2011" name="Science">
        <title>The plant cell wall-decomposing machinery underlies the functional diversity of forest fungi.</title>
        <authorList>
            <person name="Eastwood D.C."/>
            <person name="Floudas D."/>
            <person name="Binder M."/>
            <person name="Majcherczyk A."/>
            <person name="Schneider P."/>
            <person name="Aerts A."/>
            <person name="Asiegbu F.O."/>
            <person name="Baker S.E."/>
            <person name="Barry K."/>
            <person name="Bendiksby M."/>
            <person name="Blumentritt M."/>
            <person name="Coutinho P.M."/>
            <person name="Cullen D."/>
            <person name="de Vries R.P."/>
            <person name="Gathman A."/>
            <person name="Goodell B."/>
            <person name="Henrissat B."/>
            <person name="Ihrmark K."/>
            <person name="Kauserud H."/>
            <person name="Kohler A."/>
            <person name="LaButti K."/>
            <person name="Lapidus A."/>
            <person name="Lavin J.L."/>
            <person name="Lee Y.-H."/>
            <person name="Lindquist E."/>
            <person name="Lilly W."/>
            <person name="Lucas S."/>
            <person name="Morin E."/>
            <person name="Murat C."/>
            <person name="Oguiza J.A."/>
            <person name="Park J."/>
            <person name="Pisabarro A.G."/>
            <person name="Riley R."/>
            <person name="Rosling A."/>
            <person name="Salamov A."/>
            <person name="Schmidt O."/>
            <person name="Schmutz J."/>
            <person name="Skrede I."/>
            <person name="Stenlid J."/>
            <person name="Wiebenga A."/>
            <person name="Xie X."/>
            <person name="Kuees U."/>
            <person name="Hibbett D.S."/>
            <person name="Hoffmeister D."/>
            <person name="Hoegberg N."/>
            <person name="Martin F."/>
            <person name="Grigoriev I.V."/>
            <person name="Watkinson S.C."/>
        </authorList>
    </citation>
    <scope>NUCLEOTIDE SEQUENCE [LARGE SCALE GENOMIC DNA]</scope>
    <source>
        <strain evidence="2">strain S7.3</strain>
    </source>
</reference>
<evidence type="ECO:0000313" key="1">
    <source>
        <dbReference type="EMBL" id="EGN95890.1"/>
    </source>
</evidence>
<dbReference type="STRING" id="936435.F8Q8K2"/>
<name>F8Q8K2_SERL3</name>
<accession>F8Q8K2</accession>